<dbReference type="EMBL" id="JAIWYP010000010">
    <property type="protein sequence ID" value="KAH3755308.1"/>
    <property type="molecule type" value="Genomic_DNA"/>
</dbReference>
<dbReference type="InterPro" id="IPR046906">
    <property type="entry name" value="Mab-21_HhH/H2TH-like"/>
</dbReference>
<keyword evidence="3" id="KW-0808">Transferase</keyword>
<sequence length="573" mass="65652">MNSSYHRPTAWKQQLRFLSGSTTALNEHTVTFLPRAQAQNDNAPDDEFDMEYFAPTQRWKSLSSLSSYHGGERSRVPAIQQFLRWLYLKVTPRSRTGELEVMKNRMQMGTGCDVSQLPGLSLTGEILFLPVFSKHLSSVLDSLGYSKEMAEFRQDVLQSLTSTLFRDPRYVHVVIGSRNANDVFLGTADIDTLLVPKNIICTEKEGIITLPPDYTVVEMLTDKCTPGYTELRLASFGSKSLSDLRSCFVVDNGKIYVSSNLFRALQTRKNVKLSKERYLRSEILGIAVRPQKVVNYGLRCMCPDILKRWAQRRRAQNWPPNKTIQHVTRSEATLVVDSRINPSVQREWRICFFGAEQLLVRSLNDTQRKILVILQCFARTYFLPVTHRISSFVLQTIVFWMAEEIPQESFTSSTLLDHTLDALRRLRDAVIDNCLPHYIMPERNLFAGRTDILTGQNLCRVMTELLDKGPATFLLESVTIGPALRQLDVEAARKYQRLRDDLETACLKLLVLYHDPNLEDDVWDFTPPHSRKHPDVRRLQKTVVAIVSPDCLKHPVSVCCSQRINAQLRWLLT</sequence>
<dbReference type="Gene3D" id="1.10.1410.40">
    <property type="match status" value="1"/>
</dbReference>
<keyword evidence="5" id="KW-0479">Metal-binding</keyword>
<dbReference type="GO" id="GO:0046872">
    <property type="term" value="F:metal ion binding"/>
    <property type="evidence" value="ECO:0007669"/>
    <property type="project" value="UniProtKB-KW"/>
</dbReference>
<keyword evidence="4" id="KW-0548">Nucleotidyltransferase</keyword>
<evidence type="ECO:0000256" key="5">
    <source>
        <dbReference type="ARBA" id="ARBA00022723"/>
    </source>
</evidence>
<name>A0A9D4DU54_DREPO</name>
<evidence type="ECO:0000256" key="6">
    <source>
        <dbReference type="ARBA" id="ARBA00022842"/>
    </source>
</evidence>
<dbReference type="AlphaFoldDB" id="A0A9D4DU54"/>
<evidence type="ECO:0000256" key="2">
    <source>
        <dbReference type="ARBA" id="ARBA00008307"/>
    </source>
</evidence>
<dbReference type="InterPro" id="IPR024810">
    <property type="entry name" value="MAB21L/cGLR"/>
</dbReference>
<comment type="cofactor">
    <cofactor evidence="1">
        <name>Mg(2+)</name>
        <dbReference type="ChEBI" id="CHEBI:18420"/>
    </cofactor>
</comment>
<evidence type="ECO:0000259" key="7">
    <source>
        <dbReference type="Pfam" id="PF20266"/>
    </source>
</evidence>
<organism evidence="8 9">
    <name type="scientific">Dreissena polymorpha</name>
    <name type="common">Zebra mussel</name>
    <name type="synonym">Mytilus polymorpha</name>
    <dbReference type="NCBI Taxonomy" id="45954"/>
    <lineage>
        <taxon>Eukaryota</taxon>
        <taxon>Metazoa</taxon>
        <taxon>Spiralia</taxon>
        <taxon>Lophotrochozoa</taxon>
        <taxon>Mollusca</taxon>
        <taxon>Bivalvia</taxon>
        <taxon>Autobranchia</taxon>
        <taxon>Heteroconchia</taxon>
        <taxon>Euheterodonta</taxon>
        <taxon>Imparidentia</taxon>
        <taxon>Neoheterodontei</taxon>
        <taxon>Myida</taxon>
        <taxon>Dreissenoidea</taxon>
        <taxon>Dreissenidae</taxon>
        <taxon>Dreissena</taxon>
    </lineage>
</organism>
<dbReference type="PANTHER" id="PTHR10656:SF42">
    <property type="entry name" value="CYCLIC GMP-AMP SYNTHASE-LIKE PROTEIN-RELATED"/>
    <property type="match status" value="1"/>
</dbReference>
<proteinExistence type="inferred from homology"/>
<dbReference type="Proteomes" id="UP000828390">
    <property type="component" value="Unassembled WGS sequence"/>
</dbReference>
<evidence type="ECO:0000256" key="3">
    <source>
        <dbReference type="ARBA" id="ARBA00022679"/>
    </source>
</evidence>
<dbReference type="SMART" id="SM01265">
    <property type="entry name" value="Mab-21"/>
    <property type="match status" value="1"/>
</dbReference>
<evidence type="ECO:0000256" key="1">
    <source>
        <dbReference type="ARBA" id="ARBA00001946"/>
    </source>
</evidence>
<dbReference type="GO" id="GO:0016779">
    <property type="term" value="F:nucleotidyltransferase activity"/>
    <property type="evidence" value="ECO:0007669"/>
    <property type="project" value="UniProtKB-KW"/>
</dbReference>
<feature type="domain" description="Mab-21-like HhH/H2TH-like" evidence="7">
    <location>
        <begin position="369"/>
        <end position="449"/>
    </location>
</feature>
<evidence type="ECO:0000313" key="9">
    <source>
        <dbReference type="Proteomes" id="UP000828390"/>
    </source>
</evidence>
<evidence type="ECO:0000313" key="8">
    <source>
        <dbReference type="EMBL" id="KAH3755308.1"/>
    </source>
</evidence>
<dbReference type="PANTHER" id="PTHR10656">
    <property type="entry name" value="CELL FATE DETERMINING PROTEIN MAB21-RELATED"/>
    <property type="match status" value="1"/>
</dbReference>
<reference evidence="8" key="2">
    <citation type="submission" date="2020-11" db="EMBL/GenBank/DDBJ databases">
        <authorList>
            <person name="McCartney M.A."/>
            <person name="Auch B."/>
            <person name="Kono T."/>
            <person name="Mallez S."/>
            <person name="Becker A."/>
            <person name="Gohl D.M."/>
            <person name="Silverstein K.A.T."/>
            <person name="Koren S."/>
            <person name="Bechman K.B."/>
            <person name="Herman A."/>
            <person name="Abrahante J.E."/>
            <person name="Garbe J."/>
        </authorList>
    </citation>
    <scope>NUCLEOTIDE SEQUENCE</scope>
    <source>
        <strain evidence="8">Duluth1</strain>
        <tissue evidence="8">Whole animal</tissue>
    </source>
</reference>
<dbReference type="Pfam" id="PF20266">
    <property type="entry name" value="Mab-21_C"/>
    <property type="match status" value="1"/>
</dbReference>
<gene>
    <name evidence="8" type="ORF">DPMN_189999</name>
</gene>
<evidence type="ECO:0000256" key="4">
    <source>
        <dbReference type="ARBA" id="ARBA00022695"/>
    </source>
</evidence>
<comment type="similarity">
    <text evidence="2">Belongs to the mab-21 family.</text>
</comment>
<reference evidence="8" key="1">
    <citation type="journal article" date="2019" name="bioRxiv">
        <title>The Genome of the Zebra Mussel, Dreissena polymorpha: A Resource for Invasive Species Research.</title>
        <authorList>
            <person name="McCartney M.A."/>
            <person name="Auch B."/>
            <person name="Kono T."/>
            <person name="Mallez S."/>
            <person name="Zhang Y."/>
            <person name="Obille A."/>
            <person name="Becker A."/>
            <person name="Abrahante J.E."/>
            <person name="Garbe J."/>
            <person name="Badalamenti J.P."/>
            <person name="Herman A."/>
            <person name="Mangelson H."/>
            <person name="Liachko I."/>
            <person name="Sullivan S."/>
            <person name="Sone E.D."/>
            <person name="Koren S."/>
            <person name="Silverstein K.A.T."/>
            <person name="Beckman K.B."/>
            <person name="Gohl D.M."/>
        </authorList>
    </citation>
    <scope>NUCLEOTIDE SEQUENCE</scope>
    <source>
        <strain evidence="8">Duluth1</strain>
        <tissue evidence="8">Whole animal</tissue>
    </source>
</reference>
<comment type="caution">
    <text evidence="8">The sequence shown here is derived from an EMBL/GenBank/DDBJ whole genome shotgun (WGS) entry which is preliminary data.</text>
</comment>
<accession>A0A9D4DU54</accession>
<keyword evidence="6" id="KW-0460">Magnesium</keyword>
<protein>
    <recommendedName>
        <fullName evidence="7">Mab-21-like HhH/H2TH-like domain-containing protein</fullName>
    </recommendedName>
</protein>
<keyword evidence="9" id="KW-1185">Reference proteome</keyword>